<dbReference type="GO" id="GO:0046872">
    <property type="term" value="F:metal ion binding"/>
    <property type="evidence" value="ECO:0007669"/>
    <property type="project" value="UniProtKB-KW"/>
</dbReference>
<evidence type="ECO:0000256" key="1">
    <source>
        <dbReference type="ARBA" id="ARBA00022670"/>
    </source>
</evidence>
<evidence type="ECO:0000256" key="3">
    <source>
        <dbReference type="ARBA" id="ARBA00022801"/>
    </source>
</evidence>
<dbReference type="AlphaFoldDB" id="A0A098LGY0"/>
<dbReference type="Gene3D" id="3.30.2010.10">
    <property type="entry name" value="Metalloproteases ('zincins'), catalytic domain"/>
    <property type="match status" value="1"/>
</dbReference>
<evidence type="ECO:0000256" key="2">
    <source>
        <dbReference type="ARBA" id="ARBA00022723"/>
    </source>
</evidence>
<proteinExistence type="inferred from homology"/>
<comment type="similarity">
    <text evidence="6">Belongs to the peptidase M48 family.</text>
</comment>
<keyword evidence="1 6" id="KW-0645">Protease</keyword>
<keyword evidence="2" id="KW-0479">Metal-binding</keyword>
<dbReference type="Pfam" id="PF01435">
    <property type="entry name" value="Peptidase_M48"/>
    <property type="match status" value="1"/>
</dbReference>
<evidence type="ECO:0000313" key="8">
    <source>
        <dbReference type="EMBL" id="GAL85328.1"/>
    </source>
</evidence>
<gene>
    <name evidence="8" type="ORF">MYP_2557</name>
</gene>
<evidence type="ECO:0000256" key="6">
    <source>
        <dbReference type="RuleBase" id="RU003983"/>
    </source>
</evidence>
<dbReference type="InterPro" id="IPR051156">
    <property type="entry name" value="Mito/Outer_Membr_Metalloprot"/>
</dbReference>
<dbReference type="GO" id="GO:0051603">
    <property type="term" value="P:proteolysis involved in protein catabolic process"/>
    <property type="evidence" value="ECO:0007669"/>
    <property type="project" value="TreeGrafter"/>
</dbReference>
<evidence type="ECO:0000256" key="5">
    <source>
        <dbReference type="ARBA" id="ARBA00023049"/>
    </source>
</evidence>
<keyword evidence="9" id="KW-1185">Reference proteome</keyword>
<comment type="caution">
    <text evidence="8">The sequence shown here is derived from an EMBL/GenBank/DDBJ whole genome shotgun (WGS) entry which is preliminary data.</text>
</comment>
<dbReference type="CDD" id="cd07333">
    <property type="entry name" value="M48C_bepA_like"/>
    <property type="match status" value="1"/>
</dbReference>
<evidence type="ECO:0000256" key="4">
    <source>
        <dbReference type="ARBA" id="ARBA00022833"/>
    </source>
</evidence>
<organism evidence="8 9">
    <name type="scientific">Sporocytophaga myxococcoides</name>
    <dbReference type="NCBI Taxonomy" id="153721"/>
    <lineage>
        <taxon>Bacteria</taxon>
        <taxon>Pseudomonadati</taxon>
        <taxon>Bacteroidota</taxon>
        <taxon>Cytophagia</taxon>
        <taxon>Cytophagales</taxon>
        <taxon>Cytophagaceae</taxon>
        <taxon>Sporocytophaga</taxon>
    </lineage>
</organism>
<dbReference type="PANTHER" id="PTHR22726:SF1">
    <property type="entry name" value="METALLOENDOPEPTIDASE OMA1, MITOCHONDRIAL"/>
    <property type="match status" value="1"/>
</dbReference>
<feature type="domain" description="Peptidase M48" evidence="7">
    <location>
        <begin position="40"/>
        <end position="214"/>
    </location>
</feature>
<keyword evidence="5 6" id="KW-0482">Metalloprotease</keyword>
<sequence length="243" mass="27850">MEMIPIDIDKNLGEQFSYQINESQSQYPVLDPVKNKEVYAYVENIRNQLINSDKIKYKDQFPYTVKIIQDDNTLNAFCVAGGYIYVYTGLIKYVDSESELAGVIAHEIAHAENRHTVKQLAESYGTGVLISLIFGSDFRDLINIGQQLLSLKFSRGDEKEADEYAVEYLYDTPYDPRGVGGFFKKLIKEEKDHNHIPDFLSTHPASQDRIDDINSKWKELGSKEGDTSTEKHREIVKLLNIQK</sequence>
<comment type="cofactor">
    <cofactor evidence="6">
        <name>Zn(2+)</name>
        <dbReference type="ChEBI" id="CHEBI:29105"/>
    </cofactor>
    <text evidence="6">Binds 1 zinc ion per subunit.</text>
</comment>
<accession>A0A098LGY0</accession>
<reference evidence="8 9" key="1">
    <citation type="submission" date="2014-09" db="EMBL/GenBank/DDBJ databases">
        <title>Sporocytophaga myxococcoides PG-01 genome sequencing.</title>
        <authorList>
            <person name="Liu L."/>
            <person name="Gao P.J."/>
            <person name="Chen G.J."/>
            <person name="Wang L.S."/>
        </authorList>
    </citation>
    <scope>NUCLEOTIDE SEQUENCE [LARGE SCALE GENOMIC DNA]</scope>
    <source>
        <strain evidence="8 9">PG-01</strain>
    </source>
</reference>
<name>A0A098LGY0_9BACT</name>
<keyword evidence="3 6" id="KW-0378">Hydrolase</keyword>
<dbReference type="GO" id="GO:0004222">
    <property type="term" value="F:metalloendopeptidase activity"/>
    <property type="evidence" value="ECO:0007669"/>
    <property type="project" value="InterPro"/>
</dbReference>
<dbReference type="PANTHER" id="PTHR22726">
    <property type="entry name" value="METALLOENDOPEPTIDASE OMA1"/>
    <property type="match status" value="1"/>
</dbReference>
<dbReference type="eggNOG" id="COG4783">
    <property type="taxonomic scope" value="Bacteria"/>
</dbReference>
<dbReference type="GO" id="GO:0016020">
    <property type="term" value="C:membrane"/>
    <property type="evidence" value="ECO:0007669"/>
    <property type="project" value="TreeGrafter"/>
</dbReference>
<dbReference type="EMBL" id="BBLT01000004">
    <property type="protein sequence ID" value="GAL85328.1"/>
    <property type="molecule type" value="Genomic_DNA"/>
</dbReference>
<evidence type="ECO:0000313" key="9">
    <source>
        <dbReference type="Proteomes" id="UP000030185"/>
    </source>
</evidence>
<dbReference type="STRING" id="153721.MYP_2557"/>
<keyword evidence="4 6" id="KW-0862">Zinc</keyword>
<dbReference type="Proteomes" id="UP000030185">
    <property type="component" value="Unassembled WGS sequence"/>
</dbReference>
<protein>
    <recommendedName>
        <fullName evidence="7">Peptidase M48 domain-containing protein</fullName>
    </recommendedName>
</protein>
<dbReference type="InterPro" id="IPR001915">
    <property type="entry name" value="Peptidase_M48"/>
</dbReference>
<evidence type="ECO:0000259" key="7">
    <source>
        <dbReference type="Pfam" id="PF01435"/>
    </source>
</evidence>